<feature type="transmembrane region" description="Helical" evidence="1">
    <location>
        <begin position="79"/>
        <end position="104"/>
    </location>
</feature>
<organism evidence="2 3">
    <name type="scientific">Solanum bulbocastanum</name>
    <name type="common">Wild potato</name>
    <dbReference type="NCBI Taxonomy" id="147425"/>
    <lineage>
        <taxon>Eukaryota</taxon>
        <taxon>Viridiplantae</taxon>
        <taxon>Streptophyta</taxon>
        <taxon>Embryophyta</taxon>
        <taxon>Tracheophyta</taxon>
        <taxon>Spermatophyta</taxon>
        <taxon>Magnoliopsida</taxon>
        <taxon>eudicotyledons</taxon>
        <taxon>Gunneridae</taxon>
        <taxon>Pentapetalae</taxon>
        <taxon>asterids</taxon>
        <taxon>lamiids</taxon>
        <taxon>Solanales</taxon>
        <taxon>Solanaceae</taxon>
        <taxon>Solanoideae</taxon>
        <taxon>Solaneae</taxon>
        <taxon>Solanum</taxon>
    </lineage>
</organism>
<name>A0AAN8TJR0_SOLBU</name>
<gene>
    <name evidence="2" type="ORF">RDI58_013538</name>
</gene>
<dbReference type="AlphaFoldDB" id="A0AAN8TJR0"/>
<proteinExistence type="predicted"/>
<evidence type="ECO:0000313" key="2">
    <source>
        <dbReference type="EMBL" id="KAK6789738.1"/>
    </source>
</evidence>
<evidence type="ECO:0000256" key="1">
    <source>
        <dbReference type="SAM" id="Phobius"/>
    </source>
</evidence>
<keyword evidence="1" id="KW-0812">Transmembrane</keyword>
<keyword evidence="1" id="KW-0472">Membrane</keyword>
<dbReference type="Proteomes" id="UP001371456">
    <property type="component" value="Unassembled WGS sequence"/>
</dbReference>
<sequence length="147" mass="17100">MRYTIELKLTIMNVMERIRVISPWMRLLGKVCKISSSALRDVKTDKNTNREVLEVTNESAFGIAKMMKAMFPEKMGSPLCLWLPPCTMFVVVNVMVATSVAAIVMSLKYLLSTSLHLLSTFLRYHIYLVTIYRQKHMLYFLIYIYTM</sequence>
<accession>A0AAN8TJR0</accession>
<keyword evidence="1" id="KW-1133">Transmembrane helix</keyword>
<dbReference type="EMBL" id="JBANQN010000005">
    <property type="protein sequence ID" value="KAK6789738.1"/>
    <property type="molecule type" value="Genomic_DNA"/>
</dbReference>
<comment type="caution">
    <text evidence="2">The sequence shown here is derived from an EMBL/GenBank/DDBJ whole genome shotgun (WGS) entry which is preliminary data.</text>
</comment>
<protein>
    <submittedName>
        <fullName evidence="2">Uncharacterized protein</fullName>
    </submittedName>
</protein>
<keyword evidence="3" id="KW-1185">Reference proteome</keyword>
<reference evidence="2 3" key="1">
    <citation type="submission" date="2024-02" db="EMBL/GenBank/DDBJ databases">
        <title>de novo genome assembly of Solanum bulbocastanum strain 11H21.</title>
        <authorList>
            <person name="Hosaka A.J."/>
        </authorList>
    </citation>
    <scope>NUCLEOTIDE SEQUENCE [LARGE SCALE GENOMIC DNA]</scope>
    <source>
        <tissue evidence="2">Young leaves</tissue>
    </source>
</reference>
<evidence type="ECO:0000313" key="3">
    <source>
        <dbReference type="Proteomes" id="UP001371456"/>
    </source>
</evidence>